<evidence type="ECO:0000256" key="1">
    <source>
        <dbReference type="ARBA" id="ARBA00004571"/>
    </source>
</evidence>
<evidence type="ECO:0000259" key="17">
    <source>
        <dbReference type="Pfam" id="PF22461"/>
    </source>
</evidence>
<evidence type="ECO:0000313" key="19">
    <source>
        <dbReference type="Proteomes" id="UP000238605"/>
    </source>
</evidence>
<evidence type="ECO:0000256" key="13">
    <source>
        <dbReference type="ARBA" id="ARBA00023237"/>
    </source>
</evidence>
<dbReference type="PANTHER" id="PTHR33619:SF3">
    <property type="entry name" value="POLYSACCHARIDE EXPORT PROTEIN GFCE-RELATED"/>
    <property type="match status" value="1"/>
</dbReference>
<gene>
    <name evidence="18" type="ORF">C1704_03975</name>
</gene>
<keyword evidence="14" id="KW-0449">Lipoprotein</keyword>
<dbReference type="Gene3D" id="3.30.1950.10">
    <property type="entry name" value="wza like domain"/>
    <property type="match status" value="1"/>
</dbReference>
<keyword evidence="10" id="KW-0626">Porin</keyword>
<reference evidence="18 19" key="1">
    <citation type="submission" date="2018-02" db="EMBL/GenBank/DDBJ databases">
        <title>Reclassifiation of [Polyangium] brachysporum DSM 7029 as Guopingzhaonella breviflexa gen. nov., sp. nov., a member of the family Comamonadaceae.</title>
        <authorList>
            <person name="Tang B."/>
        </authorList>
    </citation>
    <scope>NUCLEOTIDE SEQUENCE [LARGE SCALE GENOMIC DNA]</scope>
    <source>
        <strain evidence="18 19">BCRC 80649</strain>
    </source>
</reference>
<comment type="similarity">
    <text evidence="2">Belongs to the BexD/CtrA/VexA family.</text>
</comment>
<feature type="chain" id="PRO_5015727456" evidence="15">
    <location>
        <begin position="18"/>
        <end position="398"/>
    </location>
</feature>
<keyword evidence="4" id="KW-1134">Transmembrane beta strand</keyword>
<keyword evidence="12" id="KW-0564">Palmitate</keyword>
<dbReference type="Pfam" id="PF02563">
    <property type="entry name" value="Poly_export"/>
    <property type="match status" value="1"/>
</dbReference>
<dbReference type="PANTHER" id="PTHR33619">
    <property type="entry name" value="POLYSACCHARIDE EXPORT PROTEIN GFCE-RELATED"/>
    <property type="match status" value="1"/>
</dbReference>
<dbReference type="EMBL" id="PSNX01000003">
    <property type="protein sequence ID" value="PPE67331.1"/>
    <property type="molecule type" value="Genomic_DNA"/>
</dbReference>
<dbReference type="InterPro" id="IPR003715">
    <property type="entry name" value="Poly_export_N"/>
</dbReference>
<keyword evidence="7 15" id="KW-0732">Signal</keyword>
<evidence type="ECO:0000256" key="12">
    <source>
        <dbReference type="ARBA" id="ARBA00023139"/>
    </source>
</evidence>
<organism evidence="18 19">
    <name type="scientific">Caldimonas caldifontis</name>
    <dbReference type="NCBI Taxonomy" id="1452508"/>
    <lineage>
        <taxon>Bacteria</taxon>
        <taxon>Pseudomonadati</taxon>
        <taxon>Pseudomonadota</taxon>
        <taxon>Betaproteobacteria</taxon>
        <taxon>Burkholderiales</taxon>
        <taxon>Sphaerotilaceae</taxon>
        <taxon>Caldimonas</taxon>
    </lineage>
</organism>
<protein>
    <submittedName>
        <fullName evidence="18">Capsular biosynthesis protein</fullName>
    </submittedName>
</protein>
<dbReference type="GO" id="GO:0015159">
    <property type="term" value="F:polysaccharide transmembrane transporter activity"/>
    <property type="evidence" value="ECO:0007669"/>
    <property type="project" value="InterPro"/>
</dbReference>
<feature type="domain" description="Polysaccharide export protein N-terminal" evidence="16">
    <location>
        <begin position="93"/>
        <end position="182"/>
    </location>
</feature>
<comment type="subcellular location">
    <subcellularLocation>
        <location evidence="1">Cell outer membrane</location>
        <topology evidence="1">Multi-pass membrane protein</topology>
    </subcellularLocation>
</comment>
<keyword evidence="9" id="KW-0406">Ion transport</keyword>
<comment type="caution">
    <text evidence="18">The sequence shown here is derived from an EMBL/GenBank/DDBJ whole genome shotgun (WGS) entry which is preliminary data.</text>
</comment>
<dbReference type="GO" id="GO:0009279">
    <property type="term" value="C:cell outer membrane"/>
    <property type="evidence" value="ECO:0007669"/>
    <property type="project" value="UniProtKB-SubCell"/>
</dbReference>
<keyword evidence="5" id="KW-0762">Sugar transport</keyword>
<dbReference type="GO" id="GO:0046930">
    <property type="term" value="C:pore complex"/>
    <property type="evidence" value="ECO:0007669"/>
    <property type="project" value="UniProtKB-KW"/>
</dbReference>
<dbReference type="RefSeq" id="WP_104301215.1">
    <property type="nucleotide sequence ID" value="NZ_PSNX01000003.1"/>
</dbReference>
<keyword evidence="13" id="KW-0998">Cell outer membrane</keyword>
<keyword evidence="3" id="KW-0813">Transport</keyword>
<evidence type="ECO:0000256" key="11">
    <source>
        <dbReference type="ARBA" id="ARBA00023136"/>
    </source>
</evidence>
<dbReference type="OrthoDB" id="9808421at2"/>
<proteinExistence type="inferred from homology"/>
<evidence type="ECO:0000256" key="15">
    <source>
        <dbReference type="SAM" id="SignalP"/>
    </source>
</evidence>
<evidence type="ECO:0000256" key="7">
    <source>
        <dbReference type="ARBA" id="ARBA00022729"/>
    </source>
</evidence>
<evidence type="ECO:0000256" key="10">
    <source>
        <dbReference type="ARBA" id="ARBA00023114"/>
    </source>
</evidence>
<evidence type="ECO:0000256" key="4">
    <source>
        <dbReference type="ARBA" id="ARBA00022452"/>
    </source>
</evidence>
<evidence type="ECO:0000256" key="3">
    <source>
        <dbReference type="ARBA" id="ARBA00022448"/>
    </source>
</evidence>
<dbReference type="InterPro" id="IPR054765">
    <property type="entry name" value="SLBB_dom"/>
</dbReference>
<name>A0A2S5SX59_9BURK</name>
<sequence>MNLSPVFPASLARRALAWGLAAAALSGCATGSFIPTTGPSRSEVAQAANGETNAAAIQVVRITDDVARQLLAQRRQGVFAESLAQPSILPGTVAAGDVLEVTVWEAPPALLFGTSALETRTAVLPGSRSSALPDQVVSREGTINVPFAGTIRAAGRSLPEIEAEIARRLAGKANQPQVLVRLTGNASANVTVVGEVGQSVRMPITPKGERLLDALAASGGVRQPVNKIMIQVTRGEAVHAMPLDLVIRDPRQNIPLQPGDVVTALFQPLSFTALGATGRNEEIPFEATGITLAQALARAGGLSDQRADAQGVFIFRLEAADALNWATPPANTTPDGRVPVIYNLDLKDPTSFFVAQSFPVNNKDVVYVSNAPAVELQKFLNIITSIAYPAIGVFQLTR</sequence>
<feature type="domain" description="SLBB" evidence="17">
    <location>
        <begin position="275"/>
        <end position="368"/>
    </location>
</feature>
<evidence type="ECO:0000259" key="16">
    <source>
        <dbReference type="Pfam" id="PF02563"/>
    </source>
</evidence>
<keyword evidence="19" id="KW-1185">Reference proteome</keyword>
<dbReference type="GO" id="GO:0015288">
    <property type="term" value="F:porin activity"/>
    <property type="evidence" value="ECO:0007669"/>
    <property type="project" value="UniProtKB-KW"/>
</dbReference>
<keyword evidence="11" id="KW-0472">Membrane</keyword>
<evidence type="ECO:0000256" key="8">
    <source>
        <dbReference type="ARBA" id="ARBA00023047"/>
    </source>
</evidence>
<evidence type="ECO:0000256" key="6">
    <source>
        <dbReference type="ARBA" id="ARBA00022692"/>
    </source>
</evidence>
<accession>A0A2S5SX59</accession>
<feature type="signal peptide" evidence="15">
    <location>
        <begin position="1"/>
        <end position="17"/>
    </location>
</feature>
<dbReference type="AlphaFoldDB" id="A0A2S5SX59"/>
<keyword evidence="8" id="KW-0625">Polysaccharide transport</keyword>
<evidence type="ECO:0000256" key="5">
    <source>
        <dbReference type="ARBA" id="ARBA00022597"/>
    </source>
</evidence>
<dbReference type="Proteomes" id="UP000238605">
    <property type="component" value="Unassembled WGS sequence"/>
</dbReference>
<keyword evidence="6" id="KW-0812">Transmembrane</keyword>
<evidence type="ECO:0000256" key="14">
    <source>
        <dbReference type="ARBA" id="ARBA00023288"/>
    </source>
</evidence>
<dbReference type="InterPro" id="IPR049712">
    <property type="entry name" value="Poly_export"/>
</dbReference>
<feature type="domain" description="SLBB" evidence="17">
    <location>
        <begin position="189"/>
        <end position="262"/>
    </location>
</feature>
<dbReference type="Pfam" id="PF22461">
    <property type="entry name" value="SLBB_2"/>
    <property type="match status" value="2"/>
</dbReference>
<dbReference type="Gene3D" id="3.10.560.10">
    <property type="entry name" value="Outer membrane lipoprotein wza domain like"/>
    <property type="match status" value="2"/>
</dbReference>
<evidence type="ECO:0000256" key="2">
    <source>
        <dbReference type="ARBA" id="ARBA00009450"/>
    </source>
</evidence>
<evidence type="ECO:0000313" key="18">
    <source>
        <dbReference type="EMBL" id="PPE67331.1"/>
    </source>
</evidence>
<dbReference type="GO" id="GO:0006811">
    <property type="term" value="P:monoatomic ion transport"/>
    <property type="evidence" value="ECO:0007669"/>
    <property type="project" value="UniProtKB-KW"/>
</dbReference>
<evidence type="ECO:0000256" key="9">
    <source>
        <dbReference type="ARBA" id="ARBA00023065"/>
    </source>
</evidence>